<reference evidence="3" key="2">
    <citation type="submission" date="2015-01" db="EMBL/GenBank/DDBJ databases">
        <title>Evolutionary Origins and Diversification of the Mycorrhizal Mutualists.</title>
        <authorList>
            <consortium name="DOE Joint Genome Institute"/>
            <consortium name="Mycorrhizal Genomics Consortium"/>
            <person name="Kohler A."/>
            <person name="Kuo A."/>
            <person name="Nagy L.G."/>
            <person name="Floudas D."/>
            <person name="Copeland A."/>
            <person name="Barry K.W."/>
            <person name="Cichocki N."/>
            <person name="Veneault-Fourrey C."/>
            <person name="LaButti K."/>
            <person name="Lindquist E.A."/>
            <person name="Lipzen A."/>
            <person name="Lundell T."/>
            <person name="Morin E."/>
            <person name="Murat C."/>
            <person name="Riley R."/>
            <person name="Ohm R."/>
            <person name="Sun H."/>
            <person name="Tunlid A."/>
            <person name="Henrissat B."/>
            <person name="Grigoriev I.V."/>
            <person name="Hibbett D.S."/>
            <person name="Martin F."/>
        </authorList>
    </citation>
    <scope>NUCLEOTIDE SEQUENCE [LARGE SCALE GENOMIC DNA]</scope>
    <source>
        <strain evidence="3">MAFF 305830</strain>
    </source>
</reference>
<dbReference type="PANTHER" id="PTHR19879">
    <property type="entry name" value="TRANSCRIPTION INITIATION FACTOR TFIID"/>
    <property type="match status" value="1"/>
</dbReference>
<dbReference type="InterPro" id="IPR036322">
    <property type="entry name" value="WD40_repeat_dom_sf"/>
</dbReference>
<evidence type="ECO:0000256" key="1">
    <source>
        <dbReference type="PROSITE-ProRule" id="PRU00221"/>
    </source>
</evidence>
<dbReference type="SMART" id="SM00320">
    <property type="entry name" value="WD40"/>
    <property type="match status" value="2"/>
</dbReference>
<dbReference type="AlphaFoldDB" id="A0A0C3AAN8"/>
<dbReference type="PANTHER" id="PTHR19879:SF9">
    <property type="entry name" value="TRANSCRIPTION INITIATION FACTOR TFIID SUBUNIT 5"/>
    <property type="match status" value="1"/>
</dbReference>
<keyword evidence="1" id="KW-0853">WD repeat</keyword>
<evidence type="ECO:0000313" key="2">
    <source>
        <dbReference type="EMBL" id="KIM21685.1"/>
    </source>
</evidence>
<gene>
    <name evidence="2" type="ORF">M408DRAFT_325122</name>
</gene>
<dbReference type="OrthoDB" id="2615105at2759"/>
<keyword evidence="3" id="KW-1185">Reference proteome</keyword>
<dbReference type="PROSITE" id="PS50082">
    <property type="entry name" value="WD_REPEATS_2"/>
    <property type="match status" value="1"/>
</dbReference>
<dbReference type="SUPFAM" id="SSF50978">
    <property type="entry name" value="WD40 repeat-like"/>
    <property type="match status" value="1"/>
</dbReference>
<sequence length="171" mass="18963">MKKYPKTIIIRNGGQLSWPAIQKIFTGHSTVVNCVAFSPDGGRVVSGWDDKTVRIRDAETGELVIQPFQGHQHSVWSVAFSPDGRRLAIRSKFISIQSKNGPNIIDSFTVEQDGWILGPQSELLLWVPPTLRTGLHGLRNTLSIGRCVKTLLDFGHFAHGDEWTRCGESIG</sequence>
<dbReference type="Pfam" id="PF00400">
    <property type="entry name" value="WD40"/>
    <property type="match status" value="2"/>
</dbReference>
<reference evidence="2 3" key="1">
    <citation type="submission" date="2014-04" db="EMBL/GenBank/DDBJ databases">
        <authorList>
            <consortium name="DOE Joint Genome Institute"/>
            <person name="Kuo A."/>
            <person name="Zuccaro A."/>
            <person name="Kohler A."/>
            <person name="Nagy L.G."/>
            <person name="Floudas D."/>
            <person name="Copeland A."/>
            <person name="Barry K.W."/>
            <person name="Cichocki N."/>
            <person name="Veneault-Fourrey C."/>
            <person name="LaButti K."/>
            <person name="Lindquist E.A."/>
            <person name="Lipzen A."/>
            <person name="Lundell T."/>
            <person name="Morin E."/>
            <person name="Murat C."/>
            <person name="Sun H."/>
            <person name="Tunlid A."/>
            <person name="Henrissat B."/>
            <person name="Grigoriev I.V."/>
            <person name="Hibbett D.S."/>
            <person name="Martin F."/>
            <person name="Nordberg H.P."/>
            <person name="Cantor M.N."/>
            <person name="Hua S.X."/>
        </authorList>
    </citation>
    <scope>NUCLEOTIDE SEQUENCE [LARGE SCALE GENOMIC DNA]</scope>
    <source>
        <strain evidence="2 3">MAFF 305830</strain>
    </source>
</reference>
<organism evidence="2 3">
    <name type="scientific">Serendipita vermifera MAFF 305830</name>
    <dbReference type="NCBI Taxonomy" id="933852"/>
    <lineage>
        <taxon>Eukaryota</taxon>
        <taxon>Fungi</taxon>
        <taxon>Dikarya</taxon>
        <taxon>Basidiomycota</taxon>
        <taxon>Agaricomycotina</taxon>
        <taxon>Agaricomycetes</taxon>
        <taxon>Sebacinales</taxon>
        <taxon>Serendipitaceae</taxon>
        <taxon>Serendipita</taxon>
    </lineage>
</organism>
<proteinExistence type="predicted"/>
<dbReference type="EMBL" id="KN824374">
    <property type="protein sequence ID" value="KIM21685.1"/>
    <property type="molecule type" value="Genomic_DNA"/>
</dbReference>
<protein>
    <submittedName>
        <fullName evidence="2">Uncharacterized protein</fullName>
    </submittedName>
</protein>
<dbReference type="InterPro" id="IPR001680">
    <property type="entry name" value="WD40_rpt"/>
</dbReference>
<name>A0A0C3AAN8_SERVB</name>
<evidence type="ECO:0000313" key="3">
    <source>
        <dbReference type="Proteomes" id="UP000054097"/>
    </source>
</evidence>
<dbReference type="STRING" id="933852.A0A0C3AAN8"/>
<dbReference type="InterPro" id="IPR015943">
    <property type="entry name" value="WD40/YVTN_repeat-like_dom_sf"/>
</dbReference>
<dbReference type="HOGENOM" id="CLU_000288_57_19_1"/>
<dbReference type="PROSITE" id="PS50294">
    <property type="entry name" value="WD_REPEATS_REGION"/>
    <property type="match status" value="1"/>
</dbReference>
<accession>A0A0C3AAN8</accession>
<feature type="repeat" description="WD" evidence="1">
    <location>
        <begin position="25"/>
        <end position="66"/>
    </location>
</feature>
<dbReference type="Gene3D" id="2.130.10.10">
    <property type="entry name" value="YVTN repeat-like/Quinoprotein amine dehydrogenase"/>
    <property type="match status" value="1"/>
</dbReference>
<dbReference type="Proteomes" id="UP000054097">
    <property type="component" value="Unassembled WGS sequence"/>
</dbReference>